<gene>
    <name evidence="1" type="ORF">OG549_38965</name>
</gene>
<reference evidence="1" key="1">
    <citation type="submission" date="2022-10" db="EMBL/GenBank/DDBJ databases">
        <title>The complete genomes of actinobacterial strains from the NBC collection.</title>
        <authorList>
            <person name="Joergensen T.S."/>
            <person name="Alvarez Arevalo M."/>
            <person name="Sterndorff E.B."/>
            <person name="Faurdal D."/>
            <person name="Vuksanovic O."/>
            <person name="Mourched A.-S."/>
            <person name="Charusanti P."/>
            <person name="Shaw S."/>
            <person name="Blin K."/>
            <person name="Weber T."/>
        </authorList>
    </citation>
    <scope>NUCLEOTIDE SEQUENCE</scope>
    <source>
        <strain evidence="1">NBC_00003</strain>
    </source>
</reference>
<dbReference type="InterPro" id="IPR032710">
    <property type="entry name" value="NTF2-like_dom_sf"/>
</dbReference>
<evidence type="ECO:0000313" key="1">
    <source>
        <dbReference type="EMBL" id="WTW66136.1"/>
    </source>
</evidence>
<protein>
    <submittedName>
        <fullName evidence="1">Nuclear transport factor 2 family protein</fullName>
    </submittedName>
</protein>
<dbReference type="EMBL" id="CP108318">
    <property type="protein sequence ID" value="WTW66136.1"/>
    <property type="molecule type" value="Genomic_DNA"/>
</dbReference>
<proteinExistence type="predicted"/>
<accession>A0AAU2VGR3</accession>
<organism evidence="1">
    <name type="scientific">Streptomyces sp. NBC_00003</name>
    <dbReference type="NCBI Taxonomy" id="2903608"/>
    <lineage>
        <taxon>Bacteria</taxon>
        <taxon>Bacillati</taxon>
        <taxon>Actinomycetota</taxon>
        <taxon>Actinomycetes</taxon>
        <taxon>Kitasatosporales</taxon>
        <taxon>Streptomycetaceae</taxon>
        <taxon>Streptomyces</taxon>
    </lineage>
</organism>
<dbReference type="Gene3D" id="3.10.450.50">
    <property type="match status" value="1"/>
</dbReference>
<name>A0AAU2VGR3_9ACTN</name>
<sequence>MTDTAQTTAVAGWVLKFMDAIDTLEFDEGFAPLTEDTDMFFGTAHVHGIEAIKAFFVKIDSPLNITHDVLEFWTADNGVRLLRGEATMARKSEPDQVARAPFMHIFYLDQEEPVRIRTLRITAGPLQTDTVFPEA</sequence>
<dbReference type="AlphaFoldDB" id="A0AAU2VGR3"/>
<dbReference type="SUPFAM" id="SSF54427">
    <property type="entry name" value="NTF2-like"/>
    <property type="match status" value="1"/>
</dbReference>